<feature type="region of interest" description="Disordered" evidence="1">
    <location>
        <begin position="135"/>
        <end position="158"/>
    </location>
</feature>
<keyword evidence="3" id="KW-1185">Reference proteome</keyword>
<dbReference type="EMBL" id="MU167271">
    <property type="protein sequence ID" value="KAG0145769.1"/>
    <property type="molecule type" value="Genomic_DNA"/>
</dbReference>
<dbReference type="Proteomes" id="UP000886653">
    <property type="component" value="Unassembled WGS sequence"/>
</dbReference>
<comment type="caution">
    <text evidence="2">The sequence shown here is derived from an EMBL/GenBank/DDBJ whole genome shotgun (WGS) entry which is preliminary data.</text>
</comment>
<gene>
    <name evidence="2" type="ORF">CROQUDRAFT_93498</name>
</gene>
<feature type="compositionally biased region" description="Basic and acidic residues" evidence="1">
    <location>
        <begin position="135"/>
        <end position="150"/>
    </location>
</feature>
<reference evidence="2" key="1">
    <citation type="submission" date="2013-11" db="EMBL/GenBank/DDBJ databases">
        <title>Genome sequence of the fusiform rust pathogen reveals effectors for host alternation and coevolution with pine.</title>
        <authorList>
            <consortium name="DOE Joint Genome Institute"/>
            <person name="Smith K."/>
            <person name="Pendleton A."/>
            <person name="Kubisiak T."/>
            <person name="Anderson C."/>
            <person name="Salamov A."/>
            <person name="Aerts A."/>
            <person name="Riley R."/>
            <person name="Clum A."/>
            <person name="Lindquist E."/>
            <person name="Ence D."/>
            <person name="Campbell M."/>
            <person name="Kronenberg Z."/>
            <person name="Feau N."/>
            <person name="Dhillon B."/>
            <person name="Hamelin R."/>
            <person name="Burleigh J."/>
            <person name="Smith J."/>
            <person name="Yandell M."/>
            <person name="Nelson C."/>
            <person name="Grigoriev I."/>
            <person name="Davis J."/>
        </authorList>
    </citation>
    <scope>NUCLEOTIDE SEQUENCE</scope>
    <source>
        <strain evidence="2">G11</strain>
    </source>
</reference>
<evidence type="ECO:0000313" key="3">
    <source>
        <dbReference type="Proteomes" id="UP000886653"/>
    </source>
</evidence>
<accession>A0A9P6NGU9</accession>
<proteinExistence type="predicted"/>
<name>A0A9P6NGU9_9BASI</name>
<protein>
    <submittedName>
        <fullName evidence="2">Uncharacterized protein</fullName>
    </submittedName>
</protein>
<sequence>MSVKEELWGKPETQPPNFLLELECELSKTVPQMLELPVREVDQLRLLFVEDGPILFLPPQRAPRFVTQLINNVSAPTYLESDPTRYDVMIYNNVLDKPMMKCLPKYNPVHSFLFPPRSSTELKFEVAGSSEYAESDRKLRNQGKIKDHKSLTKSITIS</sequence>
<organism evidence="2 3">
    <name type="scientific">Cronartium quercuum f. sp. fusiforme G11</name>
    <dbReference type="NCBI Taxonomy" id="708437"/>
    <lineage>
        <taxon>Eukaryota</taxon>
        <taxon>Fungi</taxon>
        <taxon>Dikarya</taxon>
        <taxon>Basidiomycota</taxon>
        <taxon>Pucciniomycotina</taxon>
        <taxon>Pucciniomycetes</taxon>
        <taxon>Pucciniales</taxon>
        <taxon>Coleosporiaceae</taxon>
        <taxon>Cronartium</taxon>
    </lineage>
</organism>
<dbReference type="AlphaFoldDB" id="A0A9P6NGU9"/>
<evidence type="ECO:0000313" key="2">
    <source>
        <dbReference type="EMBL" id="KAG0145769.1"/>
    </source>
</evidence>
<evidence type="ECO:0000256" key="1">
    <source>
        <dbReference type="SAM" id="MobiDB-lite"/>
    </source>
</evidence>